<dbReference type="OrthoDB" id="3837844at2"/>
<dbReference type="Pfam" id="PF01636">
    <property type="entry name" value="APH"/>
    <property type="match status" value="1"/>
</dbReference>
<evidence type="ECO:0000313" key="3">
    <source>
        <dbReference type="Proteomes" id="UP000315395"/>
    </source>
</evidence>
<dbReference type="InterPro" id="IPR002575">
    <property type="entry name" value="Aminoglycoside_PTrfase"/>
</dbReference>
<sequence length="417" mass="44856">MSTPEVSGGLAATPVPLTDRQWTASLTDEALPVLPDLLTDQVPGPLAAVVASQGGSVTAVAVSQVTWWPGRSATVSWDTIVEGGPLAGRATYVGTTLEAPEGAVVVGSEGEQVAVWRVPHDPFLPSLATVLEPTTAASIIASLGGQIAEPHTRLRAYRPTRRAVIEVSGEGHRIYLKLVKPRRLQALHQRHLDLDGLLPVPEPLGINSDLGLLAMRSMSGFTLREVLEDPFGRLPHPEVIAGLPGTLPALEQSATVHSSIEALPRVADLLRRLLPMVADRIDWLVEHIGTDDVIERVPAHGDYHEAQLLVEDGRVSGILDVDTLGVARPGDDPGTMLGHLAVWHTMSSQPDRVAAYATELQQRWETDIDPRDIRRRAAARILGLAAGPFRVQQVGWPVEASRRLTLAQHWVESALSA</sequence>
<dbReference type="InterPro" id="IPR011009">
    <property type="entry name" value="Kinase-like_dom_sf"/>
</dbReference>
<reference evidence="2 3" key="1">
    <citation type="submission" date="2019-07" db="EMBL/GenBank/DDBJ databases">
        <title>complete genome sequencing of Ornithinimicrobium sp. H23M54.</title>
        <authorList>
            <person name="Bae J.-W."/>
            <person name="Lee S.-Y."/>
        </authorList>
    </citation>
    <scope>NUCLEOTIDE SEQUENCE [LARGE SCALE GENOMIC DNA]</scope>
    <source>
        <strain evidence="2 3">H23M54</strain>
    </source>
</reference>
<dbReference type="EMBL" id="CP041616">
    <property type="protein sequence ID" value="QDO88906.1"/>
    <property type="molecule type" value="Genomic_DNA"/>
</dbReference>
<protein>
    <submittedName>
        <fullName evidence="2">Phosphotransferase</fullName>
    </submittedName>
</protein>
<feature type="domain" description="Aminoglycoside phosphotransferase" evidence="1">
    <location>
        <begin position="248"/>
        <end position="357"/>
    </location>
</feature>
<dbReference type="GO" id="GO:0016740">
    <property type="term" value="F:transferase activity"/>
    <property type="evidence" value="ECO:0007669"/>
    <property type="project" value="UniProtKB-KW"/>
</dbReference>
<dbReference type="SUPFAM" id="SSF56112">
    <property type="entry name" value="Protein kinase-like (PK-like)"/>
    <property type="match status" value="1"/>
</dbReference>
<dbReference type="RefSeq" id="WP_143783583.1">
    <property type="nucleotide sequence ID" value="NZ_CP041616.1"/>
</dbReference>
<accession>A0A516GBK8</accession>
<evidence type="ECO:0000259" key="1">
    <source>
        <dbReference type="Pfam" id="PF01636"/>
    </source>
</evidence>
<dbReference type="Proteomes" id="UP000315395">
    <property type="component" value="Chromosome"/>
</dbReference>
<name>A0A516GBK8_9MICO</name>
<dbReference type="KEGG" id="orz:FNH13_11685"/>
<organism evidence="2 3">
    <name type="scientific">Ornithinimicrobium ciconiae</name>
    <dbReference type="NCBI Taxonomy" id="2594265"/>
    <lineage>
        <taxon>Bacteria</taxon>
        <taxon>Bacillati</taxon>
        <taxon>Actinomycetota</taxon>
        <taxon>Actinomycetes</taxon>
        <taxon>Micrococcales</taxon>
        <taxon>Ornithinimicrobiaceae</taxon>
        <taxon>Ornithinimicrobium</taxon>
    </lineage>
</organism>
<proteinExistence type="predicted"/>
<evidence type="ECO:0000313" key="2">
    <source>
        <dbReference type="EMBL" id="QDO88906.1"/>
    </source>
</evidence>
<keyword evidence="3" id="KW-1185">Reference proteome</keyword>
<gene>
    <name evidence="2" type="ORF">FNH13_11685</name>
</gene>
<keyword evidence="2" id="KW-0808">Transferase</keyword>
<dbReference type="AlphaFoldDB" id="A0A516GBK8"/>
<dbReference type="Gene3D" id="3.90.1200.10">
    <property type="match status" value="1"/>
</dbReference>